<evidence type="ECO:0000313" key="3">
    <source>
        <dbReference type="Proteomes" id="UP000009273"/>
    </source>
</evidence>
<accession>G3MB11</accession>
<reference evidence="2 3" key="1">
    <citation type="submission" date="2011-09" db="EMBL/GenBank/DDBJ databases">
        <authorList>
            <person name="Pope W.H."/>
            <person name="Pedulla M.L."/>
            <person name="Ford M.E."/>
            <person name="Peebles C.L."/>
            <person name="Hatfull G.H."/>
            <person name="Hendrix R.W."/>
        </authorList>
    </citation>
    <scope>NUCLEOTIDE SEQUENCE [LARGE SCALE GENOMIC DNA]</scope>
    <source>
        <strain evidence="2">G</strain>
    </source>
</reference>
<evidence type="ECO:0000256" key="1">
    <source>
        <dbReference type="SAM" id="Coils"/>
    </source>
</evidence>
<proteinExistence type="predicted"/>
<dbReference type="InterPro" id="IPR014243">
    <property type="entry name" value="RsfA-like"/>
</dbReference>
<name>G3MB11_9CAUD</name>
<keyword evidence="3" id="KW-1185">Reference proteome</keyword>
<dbReference type="GeneID" id="18563841"/>
<feature type="coiled-coil region" evidence="1">
    <location>
        <begin position="128"/>
        <end position="183"/>
    </location>
</feature>
<protein>
    <submittedName>
        <fullName evidence="2">Gp631</fullName>
    </submittedName>
</protein>
<evidence type="ECO:0000313" key="2">
    <source>
        <dbReference type="EMBL" id="AEO93876.1"/>
    </source>
</evidence>
<gene>
    <name evidence="2" type="primary">631</name>
    <name evidence="2" type="ORF">G_631</name>
</gene>
<dbReference type="RefSeq" id="YP_009015923.1">
    <property type="nucleotide sequence ID" value="NC_023719.1"/>
</dbReference>
<dbReference type="PANTHER" id="PTHR41302:SF2">
    <property type="entry name" value="PRESPORE SPECIFIC TRANSCRIPTIONAL ACTIVATOR RSFA"/>
    <property type="match status" value="1"/>
</dbReference>
<sequence>MGQVKKQLRSDAWTEKDDKYLVETVIKFVQHGFPQLRAFDEAAAKLKRTPYACGYRFNQFLRKEYAEEIEAAKSIALKNKQSVVKTATFVPEVTNVPKVGSIGKSDISDQISVIIEGVQQLENLVTDLEVSTKQNEHLAVENKELKEENAGLKNDKEILLEENKQLRDRVQDFESVLMQLKSLNF</sequence>
<dbReference type="KEGG" id="vg:18563841"/>
<dbReference type="EMBL" id="JN638751">
    <property type="protein sequence ID" value="AEO93876.1"/>
    <property type="molecule type" value="Genomic_DNA"/>
</dbReference>
<dbReference type="PANTHER" id="PTHR41302">
    <property type="entry name" value="PRESPORE-SPECIFIC TRANSCRIPTIONAL REGULATOR RSFA-RELATED"/>
    <property type="match status" value="1"/>
</dbReference>
<dbReference type="Proteomes" id="UP000009273">
    <property type="component" value="Segment"/>
</dbReference>
<keyword evidence="1" id="KW-0175">Coiled coil</keyword>
<organism evidence="2 3">
    <name type="scientific">Bacillus phage G</name>
    <dbReference type="NCBI Taxonomy" id="2884420"/>
    <lineage>
        <taxon>Viruses</taxon>
        <taxon>Duplodnaviria</taxon>
        <taxon>Heunggongvirae</taxon>
        <taxon>Uroviricota</taxon>
        <taxon>Caudoviricetes</taxon>
        <taxon>Donellivirus</taxon>
        <taxon>Donellivirus gee</taxon>
    </lineage>
</organism>